<dbReference type="AlphaFoldDB" id="A0A2T4Z8X5"/>
<proteinExistence type="predicted"/>
<keyword evidence="3" id="KW-1185">Reference proteome</keyword>
<keyword evidence="1" id="KW-0812">Transmembrane</keyword>
<accession>A0A2T4Z8X5</accession>
<feature type="transmembrane region" description="Helical" evidence="1">
    <location>
        <begin position="78"/>
        <end position="103"/>
    </location>
</feature>
<evidence type="ECO:0000256" key="1">
    <source>
        <dbReference type="SAM" id="Phobius"/>
    </source>
</evidence>
<keyword evidence="1" id="KW-1133">Transmembrane helix</keyword>
<sequence>MFVILFFILWFIASAWSLMIFDRVGTRERKWSWSTLLPAVFLGGLLALVAFSCLLFLCLWVVGYAFPDEVQANGWWDWLFLATGSLITYLMLFGIVEFALKLLLQECRFPLWLAMFVQIPFLSFVLLTMSKRVATGTDVSVEAAVVISGIMVVMGYLTEKWLGFHRL</sequence>
<feature type="transmembrane region" description="Helical" evidence="1">
    <location>
        <begin position="109"/>
        <end position="127"/>
    </location>
</feature>
<protein>
    <submittedName>
        <fullName evidence="2">Uncharacterized protein</fullName>
    </submittedName>
</protein>
<organism evidence="2 3">
    <name type="scientific">Desmospora activa DSM 45169</name>
    <dbReference type="NCBI Taxonomy" id="1121389"/>
    <lineage>
        <taxon>Bacteria</taxon>
        <taxon>Bacillati</taxon>
        <taxon>Bacillota</taxon>
        <taxon>Bacilli</taxon>
        <taxon>Bacillales</taxon>
        <taxon>Thermoactinomycetaceae</taxon>
        <taxon>Desmospora</taxon>
    </lineage>
</organism>
<evidence type="ECO:0000313" key="3">
    <source>
        <dbReference type="Proteomes" id="UP000241639"/>
    </source>
</evidence>
<dbReference type="Proteomes" id="UP000241639">
    <property type="component" value="Unassembled WGS sequence"/>
</dbReference>
<dbReference type="EMBL" id="PZZP01000001">
    <property type="protein sequence ID" value="PTM58327.1"/>
    <property type="molecule type" value="Genomic_DNA"/>
</dbReference>
<evidence type="ECO:0000313" key="2">
    <source>
        <dbReference type="EMBL" id="PTM58327.1"/>
    </source>
</evidence>
<feature type="transmembrane region" description="Helical" evidence="1">
    <location>
        <begin position="41"/>
        <end position="66"/>
    </location>
</feature>
<comment type="caution">
    <text evidence="2">The sequence shown here is derived from an EMBL/GenBank/DDBJ whole genome shotgun (WGS) entry which is preliminary data.</text>
</comment>
<reference evidence="2 3" key="1">
    <citation type="submission" date="2018-04" db="EMBL/GenBank/DDBJ databases">
        <title>Genomic Encyclopedia of Archaeal and Bacterial Type Strains, Phase II (KMG-II): from individual species to whole genera.</title>
        <authorList>
            <person name="Goeker M."/>
        </authorList>
    </citation>
    <scope>NUCLEOTIDE SEQUENCE [LARGE SCALE GENOMIC DNA]</scope>
    <source>
        <strain evidence="2 3">DSM 45169</strain>
    </source>
</reference>
<dbReference type="RefSeq" id="WP_107725147.1">
    <property type="nucleotide sequence ID" value="NZ_PZZP01000001.1"/>
</dbReference>
<feature type="transmembrane region" description="Helical" evidence="1">
    <location>
        <begin position="139"/>
        <end position="157"/>
    </location>
</feature>
<keyword evidence="1" id="KW-0472">Membrane</keyword>
<name>A0A2T4Z8X5_9BACL</name>
<gene>
    <name evidence="2" type="ORF">C8J48_0908</name>
</gene>